<dbReference type="Proteomes" id="UP000183639">
    <property type="component" value="Unassembled WGS sequence"/>
</dbReference>
<dbReference type="InterPro" id="IPR007497">
    <property type="entry name" value="SIMPL/DUF541"/>
</dbReference>
<dbReference type="PANTHER" id="PTHR34387">
    <property type="entry name" value="SLR1258 PROTEIN"/>
    <property type="match status" value="1"/>
</dbReference>
<gene>
    <name evidence="1" type="ORF">SAMN04487861_12025</name>
</gene>
<dbReference type="GO" id="GO:0006974">
    <property type="term" value="P:DNA damage response"/>
    <property type="evidence" value="ECO:0007669"/>
    <property type="project" value="TreeGrafter"/>
</dbReference>
<evidence type="ECO:0000313" key="1">
    <source>
        <dbReference type="EMBL" id="SFI18941.1"/>
    </source>
</evidence>
<dbReference type="Pfam" id="PF04402">
    <property type="entry name" value="SIMPL"/>
    <property type="match status" value="1"/>
</dbReference>
<evidence type="ECO:0008006" key="3">
    <source>
        <dbReference type="Google" id="ProtNLM"/>
    </source>
</evidence>
<organism evidence="1 2">
    <name type="scientific">Selenomonas ruminantium</name>
    <dbReference type="NCBI Taxonomy" id="971"/>
    <lineage>
        <taxon>Bacteria</taxon>
        <taxon>Bacillati</taxon>
        <taxon>Bacillota</taxon>
        <taxon>Negativicutes</taxon>
        <taxon>Selenomonadales</taxon>
        <taxon>Selenomonadaceae</taxon>
        <taxon>Selenomonas</taxon>
    </lineage>
</organism>
<dbReference type="AlphaFoldDB" id="A0A1I3G6Z8"/>
<dbReference type="OrthoDB" id="850697at2"/>
<dbReference type="Gene3D" id="3.30.110.170">
    <property type="entry name" value="Protein of unknown function (DUF541), domain 1"/>
    <property type="match status" value="1"/>
</dbReference>
<dbReference type="EMBL" id="FOQK01000020">
    <property type="protein sequence ID" value="SFI18941.1"/>
    <property type="molecule type" value="Genomic_DNA"/>
</dbReference>
<dbReference type="PANTHER" id="PTHR34387:SF2">
    <property type="entry name" value="SLR1258 PROTEIN"/>
    <property type="match status" value="1"/>
</dbReference>
<dbReference type="InterPro" id="IPR052022">
    <property type="entry name" value="26kDa_periplasmic_antigen"/>
</dbReference>
<accession>A0A1I3G6Z8</accession>
<sequence>MLDHYILGYKVNQSLSLSFPLDMETLNNVMSVLAICVVNPEVRIGFTISDEDGLKKELLKSATKDAIEKANILCEASNVKLGRLLSIDYSWKEFCFESMDKYVVFEAHSAEFDMQPDDIKISDTVEFIWELK</sequence>
<name>A0A1I3G6Z8_SELRU</name>
<protein>
    <recommendedName>
        <fullName evidence="3">DUF541 domain-containing protein</fullName>
    </recommendedName>
</protein>
<dbReference type="RefSeq" id="WP_075444769.1">
    <property type="nucleotide sequence ID" value="NZ_FOQK01000020.1"/>
</dbReference>
<proteinExistence type="predicted"/>
<evidence type="ECO:0000313" key="2">
    <source>
        <dbReference type="Proteomes" id="UP000183639"/>
    </source>
</evidence>
<reference evidence="1 2" key="1">
    <citation type="submission" date="2016-10" db="EMBL/GenBank/DDBJ databases">
        <authorList>
            <person name="de Groot N.N."/>
        </authorList>
    </citation>
    <scope>NUCLEOTIDE SEQUENCE [LARGE SCALE GENOMIC DNA]</scope>
    <source>
        <strain evidence="1 2">Z108</strain>
    </source>
</reference>